<protein>
    <submittedName>
        <fullName evidence="1">Uncharacterized protein</fullName>
    </submittedName>
</protein>
<name>X0YU84_9ZZZZ</name>
<organism evidence="1">
    <name type="scientific">marine sediment metagenome</name>
    <dbReference type="NCBI Taxonomy" id="412755"/>
    <lineage>
        <taxon>unclassified sequences</taxon>
        <taxon>metagenomes</taxon>
        <taxon>ecological metagenomes</taxon>
    </lineage>
</organism>
<accession>X0YU84</accession>
<evidence type="ECO:0000313" key="1">
    <source>
        <dbReference type="EMBL" id="GAG40196.1"/>
    </source>
</evidence>
<sequence length="63" mass="6790">MVGKPLILTEAGLVDKRKAGGPGEVYRKLTPPFAQASRLQNAPGTHGSLVPSQFSFWRALRKG</sequence>
<reference evidence="1" key="1">
    <citation type="journal article" date="2014" name="Front. Microbiol.">
        <title>High frequency of phylogenetically diverse reductive dehalogenase-homologous genes in deep subseafloor sedimentary metagenomes.</title>
        <authorList>
            <person name="Kawai M."/>
            <person name="Futagami T."/>
            <person name="Toyoda A."/>
            <person name="Takaki Y."/>
            <person name="Nishi S."/>
            <person name="Hori S."/>
            <person name="Arai W."/>
            <person name="Tsubouchi T."/>
            <person name="Morono Y."/>
            <person name="Uchiyama I."/>
            <person name="Ito T."/>
            <person name="Fujiyama A."/>
            <person name="Inagaki F."/>
            <person name="Takami H."/>
        </authorList>
    </citation>
    <scope>NUCLEOTIDE SEQUENCE</scope>
    <source>
        <strain evidence="1">Expedition CK06-06</strain>
    </source>
</reference>
<comment type="caution">
    <text evidence="1">The sequence shown here is derived from an EMBL/GenBank/DDBJ whole genome shotgun (WGS) entry which is preliminary data.</text>
</comment>
<dbReference type="EMBL" id="BARS01044834">
    <property type="protein sequence ID" value="GAG40196.1"/>
    <property type="molecule type" value="Genomic_DNA"/>
</dbReference>
<proteinExistence type="predicted"/>
<dbReference type="AlphaFoldDB" id="X0YU84"/>
<gene>
    <name evidence="1" type="ORF">S01H1_67666</name>
</gene>